<proteinExistence type="inferred from homology"/>
<dbReference type="InterPro" id="IPR013083">
    <property type="entry name" value="Znf_RING/FYVE/PHD"/>
</dbReference>
<keyword evidence="8 19" id="KW-0808">Transferase</keyword>
<dbReference type="SUPFAM" id="SSF57850">
    <property type="entry name" value="RING/U-box"/>
    <property type="match status" value="1"/>
</dbReference>
<evidence type="ECO:0000313" key="21">
    <source>
        <dbReference type="EMBL" id="KAK1130602.1"/>
    </source>
</evidence>
<evidence type="ECO:0000256" key="1">
    <source>
        <dbReference type="ARBA" id="ARBA00000900"/>
    </source>
</evidence>
<evidence type="ECO:0000256" key="2">
    <source>
        <dbReference type="ARBA" id="ARBA00004123"/>
    </source>
</evidence>
<accession>A0AA40G3Y2</accession>
<dbReference type="Gene3D" id="3.30.40.10">
    <property type="entry name" value="Zinc/RING finger domain, C3HC4 (zinc finger)"/>
    <property type="match status" value="1"/>
</dbReference>
<keyword evidence="9 19" id="KW-0479">Metal-binding</keyword>
<dbReference type="EC" id="2.3.2.27" evidence="5 19"/>
<dbReference type="InterPro" id="IPR002219">
    <property type="entry name" value="PKC_DAG/PE"/>
</dbReference>
<gene>
    <name evidence="21" type="ORF">K0M31_018727</name>
</gene>
<comment type="subcellular location">
    <subcellularLocation>
        <location evidence="3">Chromosome</location>
        <location evidence="3">Telomere</location>
    </subcellularLocation>
    <subcellularLocation>
        <location evidence="2 19">Nucleus</location>
    </subcellularLocation>
</comment>
<dbReference type="Pfam" id="PF08746">
    <property type="entry name" value="zf-RING-like"/>
    <property type="match status" value="1"/>
</dbReference>
<keyword evidence="10 19" id="KW-0227">DNA damage</keyword>
<evidence type="ECO:0000313" key="22">
    <source>
        <dbReference type="Proteomes" id="UP001177670"/>
    </source>
</evidence>
<evidence type="ECO:0000256" key="6">
    <source>
        <dbReference type="ARBA" id="ARBA00019422"/>
    </source>
</evidence>
<dbReference type="FunFam" id="1.10.10.10:FF:000270">
    <property type="entry name" value="Non-structural maintenance of chromosomes element 1 homolog"/>
    <property type="match status" value="1"/>
</dbReference>
<dbReference type="Proteomes" id="UP001177670">
    <property type="component" value="Unassembled WGS sequence"/>
</dbReference>
<comment type="similarity">
    <text evidence="4 19">Belongs to the NSE1 family.</text>
</comment>
<evidence type="ECO:0000256" key="19">
    <source>
        <dbReference type="RuleBase" id="RU368018"/>
    </source>
</evidence>
<evidence type="ECO:0000256" key="9">
    <source>
        <dbReference type="ARBA" id="ARBA00022723"/>
    </source>
</evidence>
<keyword evidence="15" id="KW-0779">Telomere</keyword>
<evidence type="ECO:0000256" key="16">
    <source>
        <dbReference type="ARBA" id="ARBA00023172"/>
    </source>
</evidence>
<dbReference type="PANTHER" id="PTHR20973">
    <property type="entry name" value="NON-SMC ELEMENT 1-RELATED"/>
    <property type="match status" value="1"/>
</dbReference>
<dbReference type="GO" id="GO:0000781">
    <property type="term" value="C:chromosome, telomeric region"/>
    <property type="evidence" value="ECO:0007669"/>
    <property type="project" value="UniProtKB-SubCell"/>
</dbReference>
<dbReference type="GO" id="GO:0061630">
    <property type="term" value="F:ubiquitin protein ligase activity"/>
    <property type="evidence" value="ECO:0007669"/>
    <property type="project" value="UniProtKB-EC"/>
</dbReference>
<organism evidence="21 22">
    <name type="scientific">Melipona bicolor</name>
    <dbReference type="NCBI Taxonomy" id="60889"/>
    <lineage>
        <taxon>Eukaryota</taxon>
        <taxon>Metazoa</taxon>
        <taxon>Ecdysozoa</taxon>
        <taxon>Arthropoda</taxon>
        <taxon>Hexapoda</taxon>
        <taxon>Insecta</taxon>
        <taxon>Pterygota</taxon>
        <taxon>Neoptera</taxon>
        <taxon>Endopterygota</taxon>
        <taxon>Hymenoptera</taxon>
        <taxon>Apocrita</taxon>
        <taxon>Aculeata</taxon>
        <taxon>Apoidea</taxon>
        <taxon>Anthophila</taxon>
        <taxon>Apidae</taxon>
        <taxon>Melipona</taxon>
    </lineage>
</organism>
<keyword evidence="7" id="KW-0158">Chromosome</keyword>
<keyword evidence="18 19" id="KW-0539">Nucleus</keyword>
<name>A0AA40G3Y2_9HYME</name>
<evidence type="ECO:0000256" key="3">
    <source>
        <dbReference type="ARBA" id="ARBA00004574"/>
    </source>
</evidence>
<comment type="subunit">
    <text evidence="19">Component of the Smc5-Smc6 complex.</text>
</comment>
<dbReference type="PROSITE" id="PS50081">
    <property type="entry name" value="ZF_DAG_PE_2"/>
    <property type="match status" value="1"/>
</dbReference>
<keyword evidence="14" id="KW-0832">Ubl conjugation</keyword>
<evidence type="ECO:0000256" key="7">
    <source>
        <dbReference type="ARBA" id="ARBA00022454"/>
    </source>
</evidence>
<dbReference type="AlphaFoldDB" id="A0AA40G3Y2"/>
<reference evidence="21" key="1">
    <citation type="submission" date="2021-10" db="EMBL/GenBank/DDBJ databases">
        <title>Melipona bicolor Genome sequencing and assembly.</title>
        <authorList>
            <person name="Araujo N.S."/>
            <person name="Arias M.C."/>
        </authorList>
    </citation>
    <scope>NUCLEOTIDE SEQUENCE</scope>
    <source>
        <strain evidence="21">USP_2M_L1-L4_2017</strain>
        <tissue evidence="21">Whole body</tissue>
    </source>
</reference>
<evidence type="ECO:0000256" key="8">
    <source>
        <dbReference type="ARBA" id="ARBA00022679"/>
    </source>
</evidence>
<keyword evidence="17 19" id="KW-0234">DNA repair</keyword>
<dbReference type="InterPro" id="IPR036388">
    <property type="entry name" value="WH-like_DNA-bd_sf"/>
</dbReference>
<keyword evidence="22" id="KW-1185">Reference proteome</keyword>
<evidence type="ECO:0000256" key="5">
    <source>
        <dbReference type="ARBA" id="ARBA00012483"/>
    </source>
</evidence>
<evidence type="ECO:0000256" key="18">
    <source>
        <dbReference type="ARBA" id="ARBA00023242"/>
    </source>
</evidence>
<comment type="catalytic activity">
    <reaction evidence="1 19">
        <text>S-ubiquitinyl-[E2 ubiquitin-conjugating enzyme]-L-cysteine + [acceptor protein]-L-lysine = [E2 ubiquitin-conjugating enzyme]-L-cysteine + N(6)-ubiquitinyl-[acceptor protein]-L-lysine.</text>
        <dbReference type="EC" id="2.3.2.27"/>
    </reaction>
</comment>
<dbReference type="GO" id="GO:0000724">
    <property type="term" value="P:double-strand break repair via homologous recombination"/>
    <property type="evidence" value="ECO:0007669"/>
    <property type="project" value="TreeGrafter"/>
</dbReference>
<evidence type="ECO:0000256" key="4">
    <source>
        <dbReference type="ARBA" id="ARBA00010258"/>
    </source>
</evidence>
<evidence type="ECO:0000256" key="15">
    <source>
        <dbReference type="ARBA" id="ARBA00022895"/>
    </source>
</evidence>
<evidence type="ECO:0000256" key="14">
    <source>
        <dbReference type="ARBA" id="ARBA00022843"/>
    </source>
</evidence>
<sequence>MVYNEQHKLILQTIMHEGFLSENKAKELIIKLFNDNKVVSVINQINEKLQPLNMLIKKIQCEITGQLYWILISTVLDEVTRFQTEFSKNQLALLRIIFSEIIISNNGCIQSTVCLNLCSSSDVKMSKADAEDFLEDMVNRKWLIYKDGYYYMGIRSITELMPYFKATYESNLNTCYLCKQILFHGKKCTNCETFFHLYCLKKFIMVCDPMKCPNCNTVISDVDLSGIQDDSILAEEDTSKVKKSSRKVLRNKN</sequence>
<dbReference type="EMBL" id="JAHYIQ010000007">
    <property type="protein sequence ID" value="KAK1130602.1"/>
    <property type="molecule type" value="Genomic_DNA"/>
</dbReference>
<dbReference type="InterPro" id="IPR014857">
    <property type="entry name" value="Nse1_RING_C4HC3-type"/>
</dbReference>
<keyword evidence="12 19" id="KW-0833">Ubl conjugation pathway</keyword>
<evidence type="ECO:0000256" key="11">
    <source>
        <dbReference type="ARBA" id="ARBA00022771"/>
    </source>
</evidence>
<feature type="domain" description="Phorbol-ester/DAG-type" evidence="20">
    <location>
        <begin position="161"/>
        <end position="207"/>
    </location>
</feature>
<dbReference type="GO" id="GO:0030915">
    <property type="term" value="C:Smc5-Smc6 complex"/>
    <property type="evidence" value="ECO:0007669"/>
    <property type="project" value="UniProtKB-UniRule"/>
</dbReference>
<protein>
    <recommendedName>
        <fullName evidence="6 19">Non-structural maintenance of chromosomes element 1 homolog</fullName>
        <ecNumber evidence="5 19">2.3.2.27</ecNumber>
    </recommendedName>
</protein>
<dbReference type="GO" id="GO:0005634">
    <property type="term" value="C:nucleus"/>
    <property type="evidence" value="ECO:0007669"/>
    <property type="project" value="UniProtKB-SubCell"/>
</dbReference>
<keyword evidence="11 19" id="KW-0863">Zinc-finger</keyword>
<evidence type="ECO:0000256" key="12">
    <source>
        <dbReference type="ARBA" id="ARBA00022786"/>
    </source>
</evidence>
<dbReference type="GO" id="GO:0008270">
    <property type="term" value="F:zinc ion binding"/>
    <property type="evidence" value="ECO:0007669"/>
    <property type="project" value="UniProtKB-KW"/>
</dbReference>
<dbReference type="Pfam" id="PF07574">
    <property type="entry name" value="SMC_Nse1"/>
    <property type="match status" value="1"/>
</dbReference>
<keyword evidence="13 19" id="KW-0862">Zinc</keyword>
<comment type="caution">
    <text evidence="21">The sequence shown here is derived from an EMBL/GenBank/DDBJ whole genome shotgun (WGS) entry which is preliminary data.</text>
</comment>
<evidence type="ECO:0000256" key="17">
    <source>
        <dbReference type="ARBA" id="ARBA00023204"/>
    </source>
</evidence>
<keyword evidence="16 19" id="KW-0233">DNA recombination</keyword>
<dbReference type="Gene3D" id="1.10.10.10">
    <property type="entry name" value="Winged helix-like DNA-binding domain superfamily/Winged helix DNA-binding domain"/>
    <property type="match status" value="1"/>
</dbReference>
<evidence type="ECO:0000256" key="10">
    <source>
        <dbReference type="ARBA" id="ARBA00022763"/>
    </source>
</evidence>
<dbReference type="PANTHER" id="PTHR20973:SF0">
    <property type="entry name" value="NON-STRUCTURAL MAINTENANCE OF CHROMOSOMES ELEMENT 1 HOMOLOG"/>
    <property type="match status" value="1"/>
</dbReference>
<evidence type="ECO:0000256" key="13">
    <source>
        <dbReference type="ARBA" id="ARBA00022833"/>
    </source>
</evidence>
<evidence type="ECO:0000259" key="20">
    <source>
        <dbReference type="PROSITE" id="PS50081"/>
    </source>
</evidence>
<dbReference type="InterPro" id="IPR011513">
    <property type="entry name" value="Nse1"/>
</dbReference>
<dbReference type="Gene3D" id="3.90.1150.220">
    <property type="match status" value="1"/>
</dbReference>